<dbReference type="PANTHER" id="PTHR47514">
    <property type="entry name" value="TRANSKETOLASE N-TERMINAL SECTION-RELATED"/>
    <property type="match status" value="1"/>
</dbReference>
<evidence type="ECO:0000256" key="1">
    <source>
        <dbReference type="ARBA" id="ARBA00001964"/>
    </source>
</evidence>
<comment type="cofactor">
    <cofactor evidence="1">
        <name>thiamine diphosphate</name>
        <dbReference type="ChEBI" id="CHEBI:58937"/>
    </cofactor>
</comment>
<dbReference type="CDD" id="cd02012">
    <property type="entry name" value="TPP_TK"/>
    <property type="match status" value="1"/>
</dbReference>
<dbReference type="InterPro" id="IPR005474">
    <property type="entry name" value="Transketolase_N"/>
</dbReference>
<dbReference type="EMBL" id="QUOU01000001">
    <property type="protein sequence ID" value="REL26056.1"/>
    <property type="molecule type" value="Genomic_DNA"/>
</dbReference>
<dbReference type="Proteomes" id="UP000256478">
    <property type="component" value="Unassembled WGS sequence"/>
</dbReference>
<evidence type="ECO:0000256" key="2">
    <source>
        <dbReference type="ARBA" id="ARBA00007131"/>
    </source>
</evidence>
<organism evidence="5 6">
    <name type="scientific">Thalassotalea euphylliae</name>
    <dbReference type="NCBI Taxonomy" id="1655234"/>
    <lineage>
        <taxon>Bacteria</taxon>
        <taxon>Pseudomonadati</taxon>
        <taxon>Pseudomonadota</taxon>
        <taxon>Gammaproteobacteria</taxon>
        <taxon>Alteromonadales</taxon>
        <taxon>Colwelliaceae</taxon>
        <taxon>Thalassotalea</taxon>
    </lineage>
</organism>
<name>A0A3E0TNC3_9GAMM</name>
<evidence type="ECO:0000259" key="4">
    <source>
        <dbReference type="Pfam" id="PF00456"/>
    </source>
</evidence>
<dbReference type="SUPFAM" id="SSF52518">
    <property type="entry name" value="Thiamin diphosphate-binding fold (THDP-binding)"/>
    <property type="match status" value="1"/>
</dbReference>
<dbReference type="OrthoDB" id="8732661at2"/>
<dbReference type="Pfam" id="PF00456">
    <property type="entry name" value="Transketolase_N"/>
    <property type="match status" value="1"/>
</dbReference>
<dbReference type="InterPro" id="IPR029061">
    <property type="entry name" value="THDP-binding"/>
</dbReference>
<gene>
    <name evidence="5" type="ORF">DXX93_05370</name>
</gene>
<dbReference type="Gene3D" id="3.40.50.970">
    <property type="match status" value="1"/>
</dbReference>
<accession>A0A3E0TNC3</accession>
<dbReference type="AlphaFoldDB" id="A0A3E0TNC3"/>
<comment type="similarity">
    <text evidence="2">Belongs to the transketolase family.</text>
</comment>
<feature type="domain" description="Transketolase N-terminal" evidence="4">
    <location>
        <begin position="17"/>
        <end position="249"/>
    </location>
</feature>
<dbReference type="RefSeq" id="WP_116007177.1">
    <property type="nucleotide sequence ID" value="NZ_QUOU01000001.1"/>
</dbReference>
<evidence type="ECO:0000256" key="3">
    <source>
        <dbReference type="ARBA" id="ARBA00023052"/>
    </source>
</evidence>
<dbReference type="PANTHER" id="PTHR47514:SF1">
    <property type="entry name" value="TRANSKETOLASE N-TERMINAL SECTION-RELATED"/>
    <property type="match status" value="1"/>
</dbReference>
<protein>
    <submittedName>
        <fullName evidence="5">Transketolase</fullName>
    </submittedName>
</protein>
<proteinExistence type="inferred from homology"/>
<sequence>MLNSESVRDKTIAFSCNTKAGHLAPALSTVELLTVLYRDYLNYNLNDAKDETRDRFILSKGHGAYAYYIILNELGYIPNWELDHFNTEKSTLKGCLTENSDYMIEASTGSLGHGLPIAVGMALSMKLQNKPNKVVCLVGDGEMQEGSNYEALLLAHRFNLDNLLIIVDANDFQAMGKVEDVTVSNNKLLHILNGFTEQPIDDIDGHNEGQIKQAFDKFFNQSRDNFSVIFARTIKGKGIDLIENSAKHHYRCPTEDGYVYQGRQND</sequence>
<keyword evidence="3" id="KW-0786">Thiamine pyrophosphate</keyword>
<evidence type="ECO:0000313" key="5">
    <source>
        <dbReference type="EMBL" id="REL26056.1"/>
    </source>
</evidence>
<reference evidence="5 6" key="1">
    <citation type="submission" date="2018-08" db="EMBL/GenBank/DDBJ databases">
        <title>Thalassotalea euphylliae genome.</title>
        <authorList>
            <person name="Summers S."/>
            <person name="Rice S.A."/>
            <person name="Freckelton M.L."/>
            <person name="Nedved B.T."/>
            <person name="Hadfield M.G."/>
        </authorList>
    </citation>
    <scope>NUCLEOTIDE SEQUENCE [LARGE SCALE GENOMIC DNA]</scope>
    <source>
        <strain evidence="5 6">H1</strain>
    </source>
</reference>
<evidence type="ECO:0000313" key="6">
    <source>
        <dbReference type="Proteomes" id="UP000256478"/>
    </source>
</evidence>
<comment type="caution">
    <text evidence="5">The sequence shown here is derived from an EMBL/GenBank/DDBJ whole genome shotgun (WGS) entry which is preliminary data.</text>
</comment>